<accession>A0A1C6SLR9</accession>
<dbReference type="EMBL" id="FMHV01000002">
    <property type="protein sequence ID" value="SCL30471.1"/>
    <property type="molecule type" value="Genomic_DNA"/>
</dbReference>
<gene>
    <name evidence="4" type="ORF">GA0070624_4082</name>
</gene>
<dbReference type="Pfam" id="PF00196">
    <property type="entry name" value="GerE"/>
    <property type="match status" value="1"/>
</dbReference>
<keyword evidence="1" id="KW-0547">Nucleotide-binding</keyword>
<evidence type="ECO:0000313" key="5">
    <source>
        <dbReference type="Proteomes" id="UP000199413"/>
    </source>
</evidence>
<dbReference type="PRINTS" id="PR00038">
    <property type="entry name" value="HTHLUXR"/>
</dbReference>
<dbReference type="PROSITE" id="PS50043">
    <property type="entry name" value="HTH_LUXR_2"/>
    <property type="match status" value="1"/>
</dbReference>
<dbReference type="InterPro" id="IPR000792">
    <property type="entry name" value="Tscrpt_reg_LuxR_C"/>
</dbReference>
<dbReference type="InterPro" id="IPR016032">
    <property type="entry name" value="Sig_transdc_resp-reg_C-effctor"/>
</dbReference>
<organism evidence="4 5">
    <name type="scientific">Micromonospora rhizosphaerae</name>
    <dbReference type="NCBI Taxonomy" id="568872"/>
    <lineage>
        <taxon>Bacteria</taxon>
        <taxon>Bacillati</taxon>
        <taxon>Actinomycetota</taxon>
        <taxon>Actinomycetes</taxon>
        <taxon>Micromonosporales</taxon>
        <taxon>Micromonosporaceae</taxon>
        <taxon>Micromonospora</taxon>
    </lineage>
</organism>
<dbReference type="SUPFAM" id="SSF52540">
    <property type="entry name" value="P-loop containing nucleoside triphosphate hydrolases"/>
    <property type="match status" value="1"/>
</dbReference>
<dbReference type="SMART" id="SM00421">
    <property type="entry name" value="HTH_LUXR"/>
    <property type="match status" value="1"/>
</dbReference>
<dbReference type="GO" id="GO:0003677">
    <property type="term" value="F:DNA binding"/>
    <property type="evidence" value="ECO:0007669"/>
    <property type="project" value="InterPro"/>
</dbReference>
<dbReference type="InterPro" id="IPR036388">
    <property type="entry name" value="WH-like_DNA-bd_sf"/>
</dbReference>
<dbReference type="Pfam" id="PF13191">
    <property type="entry name" value="AAA_16"/>
    <property type="match status" value="1"/>
</dbReference>
<dbReference type="RefSeq" id="WP_176731790.1">
    <property type="nucleotide sequence ID" value="NZ_FMHV01000002.1"/>
</dbReference>
<dbReference type="PROSITE" id="PS00622">
    <property type="entry name" value="HTH_LUXR_1"/>
    <property type="match status" value="1"/>
</dbReference>
<reference evidence="5" key="1">
    <citation type="submission" date="2016-06" db="EMBL/GenBank/DDBJ databases">
        <authorList>
            <person name="Varghese N."/>
            <person name="Submissions Spin"/>
        </authorList>
    </citation>
    <scope>NUCLEOTIDE SEQUENCE [LARGE SCALE GENOMIC DNA]</scope>
    <source>
        <strain evidence="5">DSM 45431</strain>
    </source>
</reference>
<evidence type="ECO:0000256" key="1">
    <source>
        <dbReference type="ARBA" id="ARBA00022741"/>
    </source>
</evidence>
<dbReference type="STRING" id="568872.GA0070624_4082"/>
<dbReference type="GO" id="GO:0004016">
    <property type="term" value="F:adenylate cyclase activity"/>
    <property type="evidence" value="ECO:0007669"/>
    <property type="project" value="TreeGrafter"/>
</dbReference>
<proteinExistence type="predicted"/>
<dbReference type="Proteomes" id="UP000199413">
    <property type="component" value="Unassembled WGS sequence"/>
</dbReference>
<dbReference type="Gene3D" id="1.10.10.10">
    <property type="entry name" value="Winged helix-like DNA-binding domain superfamily/Winged helix DNA-binding domain"/>
    <property type="match status" value="1"/>
</dbReference>
<dbReference type="PANTHER" id="PTHR16305:SF35">
    <property type="entry name" value="TRANSCRIPTIONAL ACTIVATOR DOMAIN"/>
    <property type="match status" value="1"/>
</dbReference>
<keyword evidence="2" id="KW-0067">ATP-binding</keyword>
<sequence>MIVGRTAQIQALTALLDEAAHYRGGALVVRGEAGIGKSALLGEACAAAGARGMRVLTTTGVQAEVQLPYAGVQHLFRRLRRDLDATAGESPFRVGVEVLGLLGALDEPVLLAVEDAHWLDRASWEVLAFVARRLEADPVALVLTARDSEDVGRLLVAAALPELRLEPLEPADARVLLDQVAPGLTLALRERVLAESAGNPLGLVELGGLAARSGGAALLPSLLPLSTRVERTFAGLVGELSAATRALLLVAALDDGDDLDEVLAATARLEDRPITIDDVEPAAVSRLISVDEQYRLRFRHPLLRSALRQSASAAQRRRVHACLAAVVAADDRRLWHRAAAATGPDEALAAELAAVATQARDRRAVAIARAAIERAAQLSEDPQERGSRLLWAAAMADEQGDAESVRRLLGVVDEAQLRRADWFRLSWYRELWGGGWTGSARLGVYTELIDAMRQAGDVELTLDSLVNICLRFYWSNPDDRTRIRFVEVAELVDAPVDDVRVLCALAQAAPVERGAYCLDGLTALQYRLDLTPSRLNDLGFAASTLSAYALSNRFLTASVTALRTQGRVGVLMHALSCLAYNAAIVGDVRAALSAAAESVALATETRRPSWALAAELQLGLAEALRGNSDTAAQIADAGETLLLTAGMHTMLSLIQRIRGVVALVDGRPEEAFRQLLRVFDPADVAYHPYQRLTLVGHLAEAAAFSGALDEIRAVVAELTPIAETSRSPVLMVGLRYAGAVLADTAAAYDAALAADLKDWPFERARLQLAYGAWLRRQRQAADSRPLLRAAAATFDALGTTPWAERARAELRATGESRRKPIDAIDALTPQEQQIARLAADGLSNREIAERLFLSPRTVTTHLYRIYPKVGVKSRNELAAMMV</sequence>
<keyword evidence="5" id="KW-1185">Reference proteome</keyword>
<feature type="domain" description="HTH luxR-type" evidence="3">
    <location>
        <begin position="820"/>
        <end position="882"/>
    </location>
</feature>
<dbReference type="GO" id="GO:0005524">
    <property type="term" value="F:ATP binding"/>
    <property type="evidence" value="ECO:0007669"/>
    <property type="project" value="UniProtKB-KW"/>
</dbReference>
<dbReference type="InterPro" id="IPR027417">
    <property type="entry name" value="P-loop_NTPase"/>
</dbReference>
<dbReference type="PANTHER" id="PTHR16305">
    <property type="entry name" value="TESTICULAR SOLUBLE ADENYLYL CYCLASE"/>
    <property type="match status" value="1"/>
</dbReference>
<dbReference type="GO" id="GO:0006355">
    <property type="term" value="P:regulation of DNA-templated transcription"/>
    <property type="evidence" value="ECO:0007669"/>
    <property type="project" value="InterPro"/>
</dbReference>
<evidence type="ECO:0000313" key="4">
    <source>
        <dbReference type="EMBL" id="SCL30471.1"/>
    </source>
</evidence>
<evidence type="ECO:0000256" key="2">
    <source>
        <dbReference type="ARBA" id="ARBA00022840"/>
    </source>
</evidence>
<evidence type="ECO:0000259" key="3">
    <source>
        <dbReference type="PROSITE" id="PS50043"/>
    </source>
</evidence>
<protein>
    <submittedName>
        <fullName evidence="4">AAA ATPase domain-containing protein</fullName>
    </submittedName>
</protein>
<dbReference type="InterPro" id="IPR041664">
    <property type="entry name" value="AAA_16"/>
</dbReference>
<name>A0A1C6SLR9_9ACTN</name>
<dbReference type="AlphaFoldDB" id="A0A1C6SLR9"/>
<dbReference type="CDD" id="cd06170">
    <property type="entry name" value="LuxR_C_like"/>
    <property type="match status" value="1"/>
</dbReference>
<dbReference type="SUPFAM" id="SSF46894">
    <property type="entry name" value="C-terminal effector domain of the bipartite response regulators"/>
    <property type="match status" value="1"/>
</dbReference>
<dbReference type="GO" id="GO:0005737">
    <property type="term" value="C:cytoplasm"/>
    <property type="evidence" value="ECO:0007669"/>
    <property type="project" value="TreeGrafter"/>
</dbReference>